<reference evidence="2" key="1">
    <citation type="journal article" date="2020" name="Stud. Mycol.">
        <title>101 Dothideomycetes genomes: a test case for predicting lifestyles and emergence of pathogens.</title>
        <authorList>
            <person name="Haridas S."/>
            <person name="Albert R."/>
            <person name="Binder M."/>
            <person name="Bloem J."/>
            <person name="Labutti K."/>
            <person name="Salamov A."/>
            <person name="Andreopoulos B."/>
            <person name="Baker S."/>
            <person name="Barry K."/>
            <person name="Bills G."/>
            <person name="Bluhm B."/>
            <person name="Cannon C."/>
            <person name="Castanera R."/>
            <person name="Culley D."/>
            <person name="Daum C."/>
            <person name="Ezra D."/>
            <person name="Gonzalez J."/>
            <person name="Henrissat B."/>
            <person name="Kuo A."/>
            <person name="Liang C."/>
            <person name="Lipzen A."/>
            <person name="Lutzoni F."/>
            <person name="Magnuson J."/>
            <person name="Mondo S."/>
            <person name="Nolan M."/>
            <person name="Ohm R."/>
            <person name="Pangilinan J."/>
            <person name="Park H.-J."/>
            <person name="Ramirez L."/>
            <person name="Alfaro M."/>
            <person name="Sun H."/>
            <person name="Tritt A."/>
            <person name="Yoshinaga Y."/>
            <person name="Zwiers L.-H."/>
            <person name="Turgeon B."/>
            <person name="Goodwin S."/>
            <person name="Spatafora J."/>
            <person name="Crous P."/>
            <person name="Grigoriev I."/>
        </authorList>
    </citation>
    <scope>NUCLEOTIDE SEQUENCE</scope>
    <source>
        <strain evidence="2">ATCC 16933</strain>
    </source>
</reference>
<dbReference type="EMBL" id="MU001679">
    <property type="protein sequence ID" value="KAF2458052.1"/>
    <property type="molecule type" value="Genomic_DNA"/>
</dbReference>
<feature type="compositionally biased region" description="Basic residues" evidence="1">
    <location>
        <begin position="255"/>
        <end position="264"/>
    </location>
</feature>
<feature type="region of interest" description="Disordered" evidence="1">
    <location>
        <begin position="1"/>
        <end position="21"/>
    </location>
</feature>
<organism evidence="2 3">
    <name type="scientific">Lineolata rhizophorae</name>
    <dbReference type="NCBI Taxonomy" id="578093"/>
    <lineage>
        <taxon>Eukaryota</taxon>
        <taxon>Fungi</taxon>
        <taxon>Dikarya</taxon>
        <taxon>Ascomycota</taxon>
        <taxon>Pezizomycotina</taxon>
        <taxon>Dothideomycetes</taxon>
        <taxon>Dothideomycetes incertae sedis</taxon>
        <taxon>Lineolatales</taxon>
        <taxon>Lineolataceae</taxon>
        <taxon>Lineolata</taxon>
    </lineage>
</organism>
<gene>
    <name evidence="2" type="ORF">BDY21DRAFT_22367</name>
</gene>
<feature type="compositionally biased region" description="Basic and acidic residues" evidence="1">
    <location>
        <begin position="207"/>
        <end position="235"/>
    </location>
</feature>
<evidence type="ECO:0000313" key="3">
    <source>
        <dbReference type="Proteomes" id="UP000799766"/>
    </source>
</evidence>
<protein>
    <submittedName>
        <fullName evidence="2">Uncharacterized protein</fullName>
    </submittedName>
</protein>
<evidence type="ECO:0000256" key="1">
    <source>
        <dbReference type="SAM" id="MobiDB-lite"/>
    </source>
</evidence>
<name>A0A6A6P2U7_9PEZI</name>
<accession>A0A6A6P2U7</accession>
<dbReference type="OrthoDB" id="5413908at2759"/>
<proteinExistence type="predicted"/>
<keyword evidence="3" id="KW-1185">Reference proteome</keyword>
<feature type="region of interest" description="Disordered" evidence="1">
    <location>
        <begin position="207"/>
        <end position="344"/>
    </location>
</feature>
<sequence length="344" mass="40805">MSESEYGIVTPPPLDDTTEQDRVFENRARKELEDDGCPPCYPLEIEYPCRDPPEEYRDIMLYWERKLGIHQSTPILFQQWRNWKEFRTTQVGKRLRYRRGRFHEYENAVRQLLQENGVCTEIHLRFDHRQQTRLENWIEFQYFHFFEHSTLVEDLSDFTKSVESMPEGERDKFKHTLHFRKRRIHEHETLLHWIEKIRVKMEADFPPSLDKEDQHQSHVEDNDVSKLERKSPIPDRRKKGHAKSRAVLDEAGVSKPKRSMRSKPKAFGTSAIASQASSVAHMTATPRRGKSRQAKEKALRQLHPQKAVKGKAIEPRKPSQHMTEVRTRSGRISRPPARWTPSPW</sequence>
<evidence type="ECO:0000313" key="2">
    <source>
        <dbReference type="EMBL" id="KAF2458052.1"/>
    </source>
</evidence>
<dbReference type="AlphaFoldDB" id="A0A6A6P2U7"/>
<feature type="compositionally biased region" description="Polar residues" evidence="1">
    <location>
        <begin position="271"/>
        <end position="280"/>
    </location>
</feature>
<dbReference type="Proteomes" id="UP000799766">
    <property type="component" value="Unassembled WGS sequence"/>
</dbReference>
<feature type="compositionally biased region" description="Basic and acidic residues" evidence="1">
    <location>
        <begin position="311"/>
        <end position="327"/>
    </location>
</feature>